<evidence type="ECO:0000313" key="8">
    <source>
        <dbReference type="Proteomes" id="UP000037460"/>
    </source>
</evidence>
<evidence type="ECO:0000256" key="1">
    <source>
        <dbReference type="ARBA" id="ARBA00022723"/>
    </source>
</evidence>
<evidence type="ECO:0000256" key="5">
    <source>
        <dbReference type="SAM" id="Phobius"/>
    </source>
</evidence>
<dbReference type="InterPro" id="IPR011016">
    <property type="entry name" value="Znf_RING-CH"/>
</dbReference>
<evidence type="ECO:0000256" key="3">
    <source>
        <dbReference type="ARBA" id="ARBA00022833"/>
    </source>
</evidence>
<gene>
    <name evidence="7" type="ORF">Ctob_014522</name>
</gene>
<comment type="caution">
    <text evidence="7">The sequence shown here is derived from an EMBL/GenBank/DDBJ whole genome shotgun (WGS) entry which is preliminary data.</text>
</comment>
<reference evidence="8" key="1">
    <citation type="journal article" date="2015" name="PLoS Genet.">
        <title>Genome Sequence and Transcriptome Analyses of Chrysochromulina tobin: Metabolic Tools for Enhanced Algal Fitness in the Prominent Order Prymnesiales (Haptophyceae).</title>
        <authorList>
            <person name="Hovde B.T."/>
            <person name="Deodato C.R."/>
            <person name="Hunsperger H.M."/>
            <person name="Ryken S.A."/>
            <person name="Yost W."/>
            <person name="Jha R.K."/>
            <person name="Patterson J."/>
            <person name="Monnat R.J. Jr."/>
            <person name="Barlow S.B."/>
            <person name="Starkenburg S.R."/>
            <person name="Cattolico R.A."/>
        </authorList>
    </citation>
    <scope>NUCLEOTIDE SEQUENCE</scope>
    <source>
        <strain evidence="8">CCMP291</strain>
    </source>
</reference>
<keyword evidence="5" id="KW-1133">Transmembrane helix</keyword>
<dbReference type="SMART" id="SM00744">
    <property type="entry name" value="RINGv"/>
    <property type="match status" value="1"/>
</dbReference>
<dbReference type="SUPFAM" id="SSF57850">
    <property type="entry name" value="RING/U-box"/>
    <property type="match status" value="1"/>
</dbReference>
<dbReference type="EMBL" id="JWZX01000760">
    <property type="protein sequence ID" value="KOO35763.1"/>
    <property type="molecule type" value="Genomic_DNA"/>
</dbReference>
<keyword evidence="5" id="KW-0812">Transmembrane</keyword>
<keyword evidence="3" id="KW-0862">Zinc</keyword>
<proteinExistence type="predicted"/>
<feature type="domain" description="RING-CH-type" evidence="6">
    <location>
        <begin position="278"/>
        <end position="345"/>
    </location>
</feature>
<dbReference type="PANTHER" id="PTHR46347:SF1">
    <property type="entry name" value="RING_FYVE_PHD ZINC FINGER SUPERFAMILY PROTEIN"/>
    <property type="match status" value="1"/>
</dbReference>
<name>A0A0M0KBG8_9EUKA</name>
<keyword evidence="8" id="KW-1185">Reference proteome</keyword>
<dbReference type="GO" id="GO:0008270">
    <property type="term" value="F:zinc ion binding"/>
    <property type="evidence" value="ECO:0007669"/>
    <property type="project" value="UniProtKB-KW"/>
</dbReference>
<sequence>MYNPPISGKPSIQHGHEMRRFAEQDADVDPMAYPSPYNNGLKPKRDHRGNLPGGKQNGELQKYQMCETLEEKEHKRWLAHKDAALAATFPKSLELNGINIPIFKLQELETINGKILKQRALNMRDLITATKSRFFDEYPDLQLNPHSPEVVLHKWFIEVQVRLAQATGWDDLDHAAFGATTQPALWERAPELSAAARQQRAEPAWSQHGINDGKQPGAPSGAPFVPSKTFQGARAGMVFKNGAQGVGYYADALRARDAAQVPARDFPWSQHEVARNDDRPRSDAACRICFGAAFENGAGKLIAPCLCSGSSAYVHVSCLNEWRASSANPRSFYRCDQCHYEYNVTRTEWAAWLESERTARAATALLLVLSTALLACILGPLHVEQRFYRIVSFDPQLASSSGEWLAAYWDWPADFIVAGLLGVAAVGLSVSIRDAYVANRHMQQQSWLYAFASALLSNDERILRVFALLGLLHAGKVVLRNVEAVAKSILTKFGTRILEPQRS</sequence>
<organism evidence="7 8">
    <name type="scientific">Chrysochromulina tobinii</name>
    <dbReference type="NCBI Taxonomy" id="1460289"/>
    <lineage>
        <taxon>Eukaryota</taxon>
        <taxon>Haptista</taxon>
        <taxon>Haptophyta</taxon>
        <taxon>Prymnesiophyceae</taxon>
        <taxon>Prymnesiales</taxon>
        <taxon>Chrysochromulinaceae</taxon>
        <taxon>Chrysochromulina</taxon>
    </lineage>
</organism>
<keyword evidence="2" id="KW-0863">Zinc-finger</keyword>
<feature type="transmembrane region" description="Helical" evidence="5">
    <location>
        <begin position="364"/>
        <end position="383"/>
    </location>
</feature>
<accession>A0A0M0KBG8</accession>
<dbReference type="PROSITE" id="PS51292">
    <property type="entry name" value="ZF_RING_CH"/>
    <property type="match status" value="1"/>
</dbReference>
<evidence type="ECO:0000256" key="4">
    <source>
        <dbReference type="SAM" id="MobiDB-lite"/>
    </source>
</evidence>
<keyword evidence="5" id="KW-0472">Membrane</keyword>
<feature type="region of interest" description="Disordered" evidence="4">
    <location>
        <begin position="22"/>
        <end position="58"/>
    </location>
</feature>
<evidence type="ECO:0000259" key="6">
    <source>
        <dbReference type="PROSITE" id="PS51292"/>
    </source>
</evidence>
<evidence type="ECO:0000256" key="2">
    <source>
        <dbReference type="ARBA" id="ARBA00022771"/>
    </source>
</evidence>
<dbReference type="Pfam" id="PF12906">
    <property type="entry name" value="RINGv"/>
    <property type="match status" value="1"/>
</dbReference>
<keyword evidence="1" id="KW-0479">Metal-binding</keyword>
<evidence type="ECO:0000313" key="7">
    <source>
        <dbReference type="EMBL" id="KOO35763.1"/>
    </source>
</evidence>
<feature type="transmembrane region" description="Helical" evidence="5">
    <location>
        <begin position="415"/>
        <end position="436"/>
    </location>
</feature>
<dbReference type="InterPro" id="IPR013083">
    <property type="entry name" value="Znf_RING/FYVE/PHD"/>
</dbReference>
<dbReference type="AlphaFoldDB" id="A0A0M0KBG8"/>
<dbReference type="PANTHER" id="PTHR46347">
    <property type="entry name" value="RING/FYVE/PHD ZINC FINGER SUPERFAMILY PROTEIN"/>
    <property type="match status" value="1"/>
</dbReference>
<dbReference type="Proteomes" id="UP000037460">
    <property type="component" value="Unassembled WGS sequence"/>
</dbReference>
<dbReference type="OrthoDB" id="264354at2759"/>
<dbReference type="CDD" id="cd16495">
    <property type="entry name" value="RING_CH-C4HC3_MARCH"/>
    <property type="match status" value="1"/>
</dbReference>
<protein>
    <recommendedName>
        <fullName evidence="6">RING-CH-type domain-containing protein</fullName>
    </recommendedName>
</protein>
<dbReference type="Gene3D" id="3.30.40.10">
    <property type="entry name" value="Zinc/RING finger domain, C3HC4 (zinc finger)"/>
    <property type="match status" value="1"/>
</dbReference>